<keyword evidence="10" id="KW-0220">Diaminopimelate biosynthesis</keyword>
<proteinExistence type="inferred from homology"/>
<feature type="binding site" evidence="13">
    <location>
        <begin position="5"/>
        <end position="8"/>
    </location>
    <ligand>
        <name>ATP</name>
        <dbReference type="ChEBI" id="CHEBI:30616"/>
    </ligand>
</feature>
<evidence type="ECO:0000256" key="14">
    <source>
        <dbReference type="RuleBase" id="RU003448"/>
    </source>
</evidence>
<dbReference type="InterPro" id="IPR045865">
    <property type="entry name" value="ACT-like_dom_sf"/>
</dbReference>
<dbReference type="GO" id="GO:0005829">
    <property type="term" value="C:cytosol"/>
    <property type="evidence" value="ECO:0007669"/>
    <property type="project" value="TreeGrafter"/>
</dbReference>
<dbReference type="Pfam" id="PF00696">
    <property type="entry name" value="AA_kinase"/>
    <property type="match status" value="1"/>
</dbReference>
<evidence type="ECO:0000256" key="8">
    <source>
        <dbReference type="ARBA" id="ARBA00022777"/>
    </source>
</evidence>
<comment type="catalytic activity">
    <reaction evidence="12 14">
        <text>L-aspartate + ATP = 4-phospho-L-aspartate + ADP</text>
        <dbReference type="Rhea" id="RHEA:23776"/>
        <dbReference type="ChEBI" id="CHEBI:29991"/>
        <dbReference type="ChEBI" id="CHEBI:30616"/>
        <dbReference type="ChEBI" id="CHEBI:57535"/>
        <dbReference type="ChEBI" id="CHEBI:456216"/>
        <dbReference type="EC" id="2.7.2.4"/>
    </reaction>
</comment>
<dbReference type="CDD" id="cd04911">
    <property type="entry name" value="ACT_AKiii-YclM-BS_1"/>
    <property type="match status" value="1"/>
</dbReference>
<evidence type="ECO:0000256" key="6">
    <source>
        <dbReference type="ARBA" id="ARBA00022679"/>
    </source>
</evidence>
<feature type="binding site" evidence="13">
    <location>
        <position position="119"/>
    </location>
    <ligand>
        <name>substrate</name>
    </ligand>
</feature>
<dbReference type="Proteomes" id="UP000285456">
    <property type="component" value="Unassembled WGS sequence"/>
</dbReference>
<dbReference type="InterPro" id="IPR005260">
    <property type="entry name" value="Asp_kin_monofn"/>
</dbReference>
<evidence type="ECO:0000259" key="16">
    <source>
        <dbReference type="PROSITE" id="PS51671"/>
    </source>
</evidence>
<evidence type="ECO:0000256" key="4">
    <source>
        <dbReference type="ARBA" id="ARBA00005139"/>
    </source>
</evidence>
<keyword evidence="6 14" id="KW-0808">Transferase</keyword>
<dbReference type="GO" id="GO:0009090">
    <property type="term" value="P:homoserine biosynthetic process"/>
    <property type="evidence" value="ECO:0007669"/>
    <property type="project" value="TreeGrafter"/>
</dbReference>
<dbReference type="CDD" id="cd04245">
    <property type="entry name" value="AAK_AKiii-YclM-BS"/>
    <property type="match status" value="1"/>
</dbReference>
<dbReference type="InterPro" id="IPR054352">
    <property type="entry name" value="ACT_Aspartokinase"/>
</dbReference>
<dbReference type="UniPathway" id="UPA00050">
    <property type="reaction ID" value="UER00461"/>
</dbReference>
<dbReference type="PANTHER" id="PTHR21499:SF67">
    <property type="entry name" value="ASPARTOKINASE 3"/>
    <property type="match status" value="1"/>
</dbReference>
<keyword evidence="7 13" id="KW-0547">Nucleotide-binding</keyword>
<name>A0A417YFY7_9BACI</name>
<keyword evidence="11" id="KW-0457">Lysine biosynthesis</keyword>
<dbReference type="EC" id="2.7.2.4" evidence="14"/>
<feature type="domain" description="ACT" evidence="16">
    <location>
        <begin position="388"/>
        <end position="448"/>
    </location>
</feature>
<gene>
    <name evidence="17" type="ORF">D1B32_13195</name>
</gene>
<comment type="function">
    <text evidence="1">Catalyzes the phosphorylation of the beta-carboxyl group of aspartic acid with ATP to yield 4-phospho-L-aspartate, which is involved in the branched biosynthetic pathway leading to the biosynthesis of amino acids threonine, isoleucine and methionine.</text>
</comment>
<organism evidence="17 18">
    <name type="scientific">Oceanobacillus profundus</name>
    <dbReference type="NCBI Taxonomy" id="372463"/>
    <lineage>
        <taxon>Bacteria</taxon>
        <taxon>Bacillati</taxon>
        <taxon>Bacillota</taxon>
        <taxon>Bacilli</taxon>
        <taxon>Bacillales</taxon>
        <taxon>Bacillaceae</taxon>
        <taxon>Oceanobacillus</taxon>
    </lineage>
</organism>
<evidence type="ECO:0000256" key="2">
    <source>
        <dbReference type="ARBA" id="ARBA00004766"/>
    </source>
</evidence>
<dbReference type="SUPFAM" id="SSF55021">
    <property type="entry name" value="ACT-like"/>
    <property type="match status" value="2"/>
</dbReference>
<dbReference type="InterPro" id="IPR018042">
    <property type="entry name" value="Aspartate_kinase_CS"/>
</dbReference>
<evidence type="ECO:0000256" key="3">
    <source>
        <dbReference type="ARBA" id="ARBA00004986"/>
    </source>
</evidence>
<dbReference type="GO" id="GO:0004072">
    <property type="term" value="F:aspartate kinase activity"/>
    <property type="evidence" value="ECO:0007669"/>
    <property type="project" value="UniProtKB-EC"/>
</dbReference>
<dbReference type="FunFam" id="3.30.2130.10:FF:000001">
    <property type="entry name" value="Bifunctional aspartokinase/homoserine dehydrogenase"/>
    <property type="match status" value="1"/>
</dbReference>
<dbReference type="PROSITE" id="PS00324">
    <property type="entry name" value="ASPARTOKINASE"/>
    <property type="match status" value="1"/>
</dbReference>
<dbReference type="OrthoDB" id="9799110at2"/>
<evidence type="ECO:0000256" key="13">
    <source>
        <dbReference type="PIRSR" id="PIRSR000726-1"/>
    </source>
</evidence>
<dbReference type="NCBIfam" id="TIGR00657">
    <property type="entry name" value="asp_kinases"/>
    <property type="match status" value="1"/>
</dbReference>
<keyword evidence="9 13" id="KW-0067">ATP-binding</keyword>
<reference evidence="17 18" key="1">
    <citation type="journal article" date="2007" name="Int. J. Syst. Evol. Microbiol.">
        <title>Oceanobacillus profundus sp. nov., isolated from a deep-sea sediment core.</title>
        <authorList>
            <person name="Kim Y.G."/>
            <person name="Choi D.H."/>
            <person name="Hyun S."/>
            <person name="Cho B.C."/>
        </authorList>
    </citation>
    <scope>NUCLEOTIDE SEQUENCE [LARGE SCALE GENOMIC DNA]</scope>
    <source>
        <strain evidence="17 18">DSM 18246</strain>
    </source>
</reference>
<dbReference type="Pfam" id="PF22468">
    <property type="entry name" value="ACT_9"/>
    <property type="match status" value="1"/>
</dbReference>
<comment type="similarity">
    <text evidence="5 14">Belongs to the aspartokinase family.</text>
</comment>
<feature type="binding site" evidence="13">
    <location>
        <position position="49"/>
    </location>
    <ligand>
        <name>substrate</name>
    </ligand>
</feature>
<dbReference type="CDD" id="cd04916">
    <property type="entry name" value="ACT_AKiii-YclM-BS_2"/>
    <property type="match status" value="1"/>
</dbReference>
<evidence type="ECO:0000256" key="12">
    <source>
        <dbReference type="ARBA" id="ARBA00047872"/>
    </source>
</evidence>
<evidence type="ECO:0000256" key="11">
    <source>
        <dbReference type="ARBA" id="ARBA00023154"/>
    </source>
</evidence>
<dbReference type="InterPro" id="IPR001341">
    <property type="entry name" value="Asp_kinase"/>
</dbReference>
<keyword evidence="8 14" id="KW-0418">Kinase</keyword>
<dbReference type="PROSITE" id="PS51671">
    <property type="entry name" value="ACT"/>
    <property type="match status" value="1"/>
</dbReference>
<evidence type="ECO:0000313" key="17">
    <source>
        <dbReference type="EMBL" id="RHW31671.1"/>
    </source>
</evidence>
<dbReference type="GO" id="GO:0005524">
    <property type="term" value="F:ATP binding"/>
    <property type="evidence" value="ECO:0007669"/>
    <property type="project" value="UniProtKB-KW"/>
</dbReference>
<dbReference type="EMBL" id="QWEH01000008">
    <property type="protein sequence ID" value="RHW31671.1"/>
    <property type="molecule type" value="Genomic_DNA"/>
</dbReference>
<dbReference type="PANTHER" id="PTHR21499">
    <property type="entry name" value="ASPARTATE KINASE"/>
    <property type="match status" value="1"/>
</dbReference>
<accession>A0A417YFY7</accession>
<dbReference type="SUPFAM" id="SSF53633">
    <property type="entry name" value="Carbamate kinase-like"/>
    <property type="match status" value="1"/>
</dbReference>
<feature type="binding site" evidence="13">
    <location>
        <position position="224"/>
    </location>
    <ligand>
        <name>ATP</name>
        <dbReference type="ChEBI" id="CHEBI:30616"/>
    </ligand>
</feature>
<comment type="pathway">
    <text evidence="2 15">Amino-acid biosynthesis; L-lysine biosynthesis via DAP pathway; (S)-tetrahydrodipicolinate from L-aspartate: step 1/4.</text>
</comment>
<evidence type="ECO:0000256" key="10">
    <source>
        <dbReference type="ARBA" id="ARBA00022915"/>
    </source>
</evidence>
<feature type="binding site" evidence="13">
    <location>
        <begin position="218"/>
        <end position="219"/>
    </location>
    <ligand>
        <name>ATP</name>
        <dbReference type="ChEBI" id="CHEBI:30616"/>
    </ligand>
</feature>
<dbReference type="Gene3D" id="3.40.1160.10">
    <property type="entry name" value="Acetylglutamate kinase-like"/>
    <property type="match status" value="1"/>
</dbReference>
<evidence type="ECO:0000256" key="1">
    <source>
        <dbReference type="ARBA" id="ARBA00003121"/>
    </source>
</evidence>
<dbReference type="NCBIfam" id="NF006540">
    <property type="entry name" value="PRK09034.1"/>
    <property type="match status" value="1"/>
</dbReference>
<keyword evidence="15" id="KW-0028">Amino-acid biosynthesis</keyword>
<comment type="pathway">
    <text evidence="3 15">Amino-acid biosynthesis; L-methionine biosynthesis via de novo pathway; L-homoserine from L-aspartate: step 1/3.</text>
</comment>
<dbReference type="InterPro" id="IPR035804">
    <property type="entry name" value="AKIII_YclM_N"/>
</dbReference>
<dbReference type="GO" id="GO:0019877">
    <property type="term" value="P:diaminopimelate biosynthetic process"/>
    <property type="evidence" value="ECO:0007669"/>
    <property type="project" value="UniProtKB-KW"/>
</dbReference>
<dbReference type="Gene3D" id="1.20.120.1320">
    <property type="entry name" value="Aspartokinase, catalytic domain"/>
    <property type="match status" value="1"/>
</dbReference>
<dbReference type="InterPro" id="IPR002912">
    <property type="entry name" value="ACT_dom"/>
</dbReference>
<evidence type="ECO:0000256" key="5">
    <source>
        <dbReference type="ARBA" id="ARBA00010122"/>
    </source>
</evidence>
<comment type="pathway">
    <text evidence="4 15">Amino-acid biosynthesis; L-threonine biosynthesis; L-threonine from L-aspartate: step 1/5.</text>
</comment>
<keyword evidence="18" id="KW-1185">Reference proteome</keyword>
<dbReference type="UniPathway" id="UPA00051">
    <property type="reaction ID" value="UER00462"/>
</dbReference>
<evidence type="ECO:0000256" key="9">
    <source>
        <dbReference type="ARBA" id="ARBA00022840"/>
    </source>
</evidence>
<dbReference type="GO" id="GO:0009089">
    <property type="term" value="P:lysine biosynthetic process via diaminopimelate"/>
    <property type="evidence" value="ECO:0007669"/>
    <property type="project" value="UniProtKB-UniPathway"/>
</dbReference>
<comment type="caution">
    <text evidence="17">The sequence shown here is derived from an EMBL/GenBank/DDBJ whole genome shotgun (WGS) entry which is preliminary data.</text>
</comment>
<dbReference type="InterPro" id="IPR042199">
    <property type="entry name" value="AsparK_Bifunc_asparK/hSer_DH"/>
</dbReference>
<dbReference type="FunFam" id="3.40.1160.10:FF:000027">
    <property type="entry name" value="Aspartokinase"/>
    <property type="match status" value="1"/>
</dbReference>
<dbReference type="PIRSF" id="PIRSF000726">
    <property type="entry name" value="Asp_kin"/>
    <property type="match status" value="1"/>
</dbReference>
<evidence type="ECO:0000313" key="18">
    <source>
        <dbReference type="Proteomes" id="UP000285456"/>
    </source>
</evidence>
<dbReference type="InterPro" id="IPR001048">
    <property type="entry name" value="Asp/Glu/Uridylate_kinase"/>
</dbReference>
<dbReference type="InterPro" id="IPR036393">
    <property type="entry name" value="AceGlu_kinase-like_sf"/>
</dbReference>
<evidence type="ECO:0000256" key="7">
    <source>
        <dbReference type="ARBA" id="ARBA00022741"/>
    </source>
</evidence>
<evidence type="ECO:0000256" key="15">
    <source>
        <dbReference type="RuleBase" id="RU004249"/>
    </source>
</evidence>
<dbReference type="UniPathway" id="UPA00034">
    <property type="reaction ID" value="UER00015"/>
</dbReference>
<dbReference type="GO" id="GO:0009088">
    <property type="term" value="P:threonine biosynthetic process"/>
    <property type="evidence" value="ECO:0007669"/>
    <property type="project" value="UniProtKB-UniPathway"/>
</dbReference>
<dbReference type="Gene3D" id="3.30.2130.10">
    <property type="entry name" value="VC0802-like"/>
    <property type="match status" value="1"/>
</dbReference>
<dbReference type="AlphaFoldDB" id="A0A417YFY7"/>
<sequence>MKVAKFGGSSVANAEQLRKVGNIIKSDPKRKFIVVSAPGKRFKNDTKVTDLLIQLGNAYHNQQNYEVFLVAILERFQEIINDLEIDLSLLSEIENNIKVALRVEGKPESKMDAIKAIGEDSSAKILSAYLNQNNISAQYMNPKDAGIFVSEEPGNAQILPESFELLYKLREKDHILVIPGFFGYSKTGKLVTFSRGGSDITGSIVAAGVKADIYENFTDVDSVYSVNPNIVNNPKEITTLTYKEMRELSYAGFSVFHDEALIPAFREKIPVCIKNTNNPDAPGTFIIAEKEASEKCVVGIASDTGFCSLYVSKYLMNREVGFGRRLLNIFEDEGISFEHAPSGIDDMSVIFRVNNFTKDKEKIVVDRIKDELKVDTVSLHRDLAVIMVVGEGLVNTVGVAGKAASAFAKANVNIEMINQGSSEVSMMFGIKDTDIDAAIRSLYQTFFE</sequence>
<dbReference type="RefSeq" id="WP_118889633.1">
    <property type="nucleotide sequence ID" value="NZ_PHUT01000008.1"/>
</dbReference>
<protein>
    <recommendedName>
        <fullName evidence="14">Aspartokinase</fullName>
        <ecNumber evidence="14">2.7.2.4</ecNumber>
    </recommendedName>
</protein>